<evidence type="ECO:0000313" key="1">
    <source>
        <dbReference type="EMBL" id="OGZ70153.1"/>
    </source>
</evidence>
<sequence>MTLLVFFRRTKMGKIINLPGATEMEGKMLKINSNHYWKKYFYPLLLQHERRSFANPHSVALLLTNIIYEYVERLPVPFKPVMAKIMCTMHGESFINALVKDAEFAKEVKKSFRELLLVTRQ</sequence>
<dbReference type="Proteomes" id="UP000179214">
    <property type="component" value="Unassembled WGS sequence"/>
</dbReference>
<gene>
    <name evidence="1" type="ORF">A3F47_01025</name>
</gene>
<proteinExistence type="predicted"/>
<reference evidence="1 2" key="1">
    <citation type="journal article" date="2016" name="Nat. Commun.">
        <title>Thousands of microbial genomes shed light on interconnected biogeochemical processes in an aquifer system.</title>
        <authorList>
            <person name="Anantharaman K."/>
            <person name="Brown C.T."/>
            <person name="Hug L.A."/>
            <person name="Sharon I."/>
            <person name="Castelle C.J."/>
            <person name="Probst A.J."/>
            <person name="Thomas B.C."/>
            <person name="Singh A."/>
            <person name="Wilkins M.J."/>
            <person name="Karaoz U."/>
            <person name="Brodie E.L."/>
            <person name="Williams K.H."/>
            <person name="Hubbard S.S."/>
            <person name="Banfield J.F."/>
        </authorList>
    </citation>
    <scope>NUCLEOTIDE SEQUENCE [LARGE SCALE GENOMIC DNA]</scope>
</reference>
<dbReference type="EMBL" id="MHOV01000017">
    <property type="protein sequence ID" value="OGZ70153.1"/>
    <property type="molecule type" value="Genomic_DNA"/>
</dbReference>
<dbReference type="AlphaFoldDB" id="A0A1G2I5V1"/>
<evidence type="ECO:0000313" key="2">
    <source>
        <dbReference type="Proteomes" id="UP000179214"/>
    </source>
</evidence>
<comment type="caution">
    <text evidence="1">The sequence shown here is derived from an EMBL/GenBank/DDBJ whole genome shotgun (WGS) entry which is preliminary data.</text>
</comment>
<name>A0A1G2I5V1_9BACT</name>
<organism evidence="1 2">
    <name type="scientific">Candidatus Staskawiczbacteria bacterium RIFCSPHIGHO2_12_FULL_38_11</name>
    <dbReference type="NCBI Taxonomy" id="1802209"/>
    <lineage>
        <taxon>Bacteria</taxon>
        <taxon>Candidatus Staskawicziibacteriota</taxon>
    </lineage>
</organism>
<protein>
    <submittedName>
        <fullName evidence="1">Uncharacterized protein</fullName>
    </submittedName>
</protein>
<accession>A0A1G2I5V1</accession>